<protein>
    <submittedName>
        <fullName evidence="4">Alpha/beta hydrolase</fullName>
    </submittedName>
</protein>
<dbReference type="RefSeq" id="WP_108846161.1">
    <property type="nucleotide sequence ID" value="NZ_CP015449.1"/>
</dbReference>
<dbReference type="PANTHER" id="PTHR22946:SF9">
    <property type="entry name" value="POLYKETIDE TRANSFERASE AF380"/>
    <property type="match status" value="1"/>
</dbReference>
<organism evidence="4 5">
    <name type="scientific">Dietzia lutea</name>
    <dbReference type="NCBI Taxonomy" id="546160"/>
    <lineage>
        <taxon>Bacteria</taxon>
        <taxon>Bacillati</taxon>
        <taxon>Actinomycetota</taxon>
        <taxon>Actinomycetes</taxon>
        <taxon>Mycobacteriales</taxon>
        <taxon>Dietziaceae</taxon>
        <taxon>Dietzia</taxon>
    </lineage>
</organism>
<gene>
    <name evidence="4" type="ORF">A6035_00435</name>
</gene>
<name>A0A2S1R3P4_9ACTN</name>
<evidence type="ECO:0000313" key="5">
    <source>
        <dbReference type="Proteomes" id="UP000244928"/>
    </source>
</evidence>
<proteinExistence type="inferred from homology"/>
<dbReference type="InterPro" id="IPR029058">
    <property type="entry name" value="AB_hydrolase_fold"/>
</dbReference>
<evidence type="ECO:0000256" key="2">
    <source>
        <dbReference type="ARBA" id="ARBA00022801"/>
    </source>
</evidence>
<comment type="similarity">
    <text evidence="1">Belongs to the AB hydrolase superfamily.</text>
</comment>
<dbReference type="PANTHER" id="PTHR22946">
    <property type="entry name" value="DIENELACTONE HYDROLASE DOMAIN-CONTAINING PROTEIN-RELATED"/>
    <property type="match status" value="1"/>
</dbReference>
<keyword evidence="2 4" id="KW-0378">Hydrolase</keyword>
<evidence type="ECO:0000313" key="4">
    <source>
        <dbReference type="EMBL" id="AWH90897.1"/>
    </source>
</evidence>
<dbReference type="Gene3D" id="3.40.50.1820">
    <property type="entry name" value="alpha/beta hydrolase"/>
    <property type="match status" value="1"/>
</dbReference>
<dbReference type="Gene3D" id="1.10.10.800">
    <property type="match status" value="1"/>
</dbReference>
<evidence type="ECO:0000256" key="1">
    <source>
        <dbReference type="ARBA" id="ARBA00008645"/>
    </source>
</evidence>
<dbReference type="KEGG" id="dlu:A6035_00435"/>
<accession>A0A2S1R3P4</accession>
<dbReference type="EMBL" id="CP015449">
    <property type="protein sequence ID" value="AWH90897.1"/>
    <property type="molecule type" value="Genomic_DNA"/>
</dbReference>
<dbReference type="GO" id="GO:0052689">
    <property type="term" value="F:carboxylic ester hydrolase activity"/>
    <property type="evidence" value="ECO:0007669"/>
    <property type="project" value="UniProtKB-ARBA"/>
</dbReference>
<dbReference type="InterPro" id="IPR050261">
    <property type="entry name" value="FrsA_esterase"/>
</dbReference>
<dbReference type="Pfam" id="PF12146">
    <property type="entry name" value="Hydrolase_4"/>
    <property type="match status" value="1"/>
</dbReference>
<dbReference type="AlphaFoldDB" id="A0A2S1R3P4"/>
<sequence>MTTTVDVAFRSGTGTDAAECRGTFLPAADTGTSGVGAGSDPAAGRPAVVLAHGLGGTVDSGLMPFAEAFADAGYAALAFDYRGFGRSDGSPRQVVSPARQQDDYRAAIAAAAAQPGVDPRRIILWGCSLAGGHVLEVARGRDDIAAVIAMIPLVDGRAAAAAAARQHKPTSLLRATGTAVVAKIAAAAGREEPKLPLVGPPGSSALLSLDGYEEAYTSVAGPSWRNEVGASIGAELGSFRPGRHAEDLAVVPVLFQIADLDRSAPPHAAATAAVAARAEVRHYPGDHFDLFAGRPCHSGAVEHAVHFLRRRVG</sequence>
<dbReference type="InterPro" id="IPR022742">
    <property type="entry name" value="Hydrolase_4"/>
</dbReference>
<feature type="domain" description="Serine aminopeptidase S33" evidence="3">
    <location>
        <begin position="45"/>
        <end position="164"/>
    </location>
</feature>
<reference evidence="4 5" key="1">
    <citation type="submission" date="2016-04" db="EMBL/GenBank/DDBJ databases">
        <title>Complete genome sequence of Dietzia lutea YIM 80766T, a strain isolated from desert soil in Egypt.</title>
        <authorList>
            <person name="Zhao J."/>
            <person name="Hu B."/>
            <person name="Geng S."/>
            <person name="Nie Y."/>
            <person name="Tang Y."/>
        </authorList>
    </citation>
    <scope>NUCLEOTIDE SEQUENCE [LARGE SCALE GENOMIC DNA]</scope>
    <source>
        <strain evidence="4 5">YIM 80766</strain>
    </source>
</reference>
<dbReference type="Proteomes" id="UP000244928">
    <property type="component" value="Chromosome"/>
</dbReference>
<dbReference type="SUPFAM" id="SSF53474">
    <property type="entry name" value="alpha/beta-Hydrolases"/>
    <property type="match status" value="1"/>
</dbReference>
<keyword evidence="5" id="KW-1185">Reference proteome</keyword>
<evidence type="ECO:0000259" key="3">
    <source>
        <dbReference type="Pfam" id="PF12146"/>
    </source>
</evidence>